<feature type="region of interest" description="Disordered" evidence="1">
    <location>
        <begin position="1182"/>
        <end position="1276"/>
    </location>
</feature>
<dbReference type="InterPro" id="IPR032876">
    <property type="entry name" value="J_dom"/>
</dbReference>
<sequence length="1299" mass="143720">MGSKAKKITVGYKYYMGLFMGLFRGPVNEIVEIRVGDRTAWTGSITGNTTIHINREDLFGGTKAEGGIDGPLEVYMGAPTQTVSQKLKNMLGGRQPEFRGVVTAYFDGLICAMTPYPKQWKFKARRSTAGWTGGVWYPEKCLVKMQGYDGQGNQHEIHAMNPAHILYECQSNYEWGRGLSRTLIDDTTFRLAADTLFNENFGLCIRWNRQDTLESFMQLILDHIGGAMYVSKVTGKLSLRLIRKDYDFDTLPIFDTDSGLLSIQEATNASPANLVNEVVVTYHNPIMDEDQQVRSHNLAQIQNQGCLNSNTIEYLGIPTGKLAMQVAQRDLRAASTNVRRFTVICDRRAWNVQPGDVLKVRDPKQRGLTEVVIRVGTVEDGTLPDGKIKIVALQDQFAFQLNTFNQVEPPSGYEPDLTPAIARRIVYEMPYVDLVQQLPDGELNAVGPNDAFINSQAEKPTDMSAAYDMGIMAEGESGFDVRGNGDFGAFGSLAADIDYLSTQIVLSEMTDMWEDVQPGYVARIAKPVLDGQRTQMEIAEEFVRIDAINGNVITVARGVLDTIPFRHQKSEMLWVTTYDGGTDWQKYAGNESIDIKILPWTLGGGRFPIEDAPIDHLDMDFRQIRPYPPGNVQHYLASTSTLQRWYVPSALTYTANAGETPDTYTLTWAHRDRILQADKPVPHTDGDIGPEPGTTYTIRVYNQEGTLVRTESGINGTTWNWPYATAAADMKVEESLFDPVLATLRLTSVRSGRECWEYYEMKVSVYKKPPQFVYNASLMQFAAQPYNPEVDPEPPAPPMDGPYVSSLMQFAAQPDGSKDFGPAESMNGPNVALLPHQVTQTSSIITPLDTLLYETPYIQLSRDGHDLNTSKVSAYVARSSDRTVDSYTLFTKHEADADYASAGTQPWTPWGMTTVGLGFFTDEVTIDPTSDKDGVPIAGAQVGDLLLIDQELMSITAVNGRTFKVGRGVADTIPAQHYSKRPVWLISVGFGYSDMAFGDNEKAMVIIRPDTYGTDIPLNKLYPLQLQMQYRPKRPYPPGLMMIGGQPFFNTASGLADDFNPYNNLKAKDVACTYAHRNRVTQANTARDHFAVGINPEPGVKYRVRIGYAYWSQSGSGFSLLSQFDTEDAGFIMRAADLERWGRQAGYAQDAGGYSTLNVTVNAIRDGMLNWQGYTMTVRVPSFPLPPGQKPGGGEGPWNPPGGGNTGGTTPPVEPPDRPDPSEPGTTDPTDPSEPTKPDEPEDPQPPVDPEDPDTDPPLPPDPPIDPTNVPGWSLSWDHGWAMTLPDFRYVPPADEEPE</sequence>
<accession>A0A3T0IJ95</accession>
<dbReference type="Proteomes" id="UP000287741">
    <property type="component" value="Segment"/>
</dbReference>
<reference evidence="3 4" key="1">
    <citation type="submission" date="2018-12" db="EMBL/GenBank/DDBJ databases">
        <title>Complete genome of Salmonella siphophage Season12.</title>
        <authorList>
            <person name="Xie Y."/>
            <person name="O'Leary C.J."/>
            <person name="Liu M."/>
            <person name="Gill J.J."/>
        </authorList>
    </citation>
    <scope>NUCLEOTIDE SEQUENCE [LARGE SCALE GENOMIC DNA]</scope>
</reference>
<protein>
    <submittedName>
        <fullName evidence="3">Minor tail protein</fullName>
    </submittedName>
</protein>
<evidence type="ECO:0000259" key="2">
    <source>
        <dbReference type="Pfam" id="PF13550"/>
    </source>
</evidence>
<dbReference type="Pfam" id="PF13550">
    <property type="entry name" value="Phage-tail_3"/>
    <property type="match status" value="1"/>
</dbReference>
<gene>
    <name evidence="3" type="ORF">CPT_Season12_030</name>
</gene>
<proteinExistence type="predicted"/>
<dbReference type="EMBL" id="MK286578">
    <property type="protein sequence ID" value="AZV00112.1"/>
    <property type="molecule type" value="Genomic_DNA"/>
</dbReference>
<feature type="domain" description="Tip attachment protein J" evidence="2">
    <location>
        <begin position="210"/>
        <end position="378"/>
    </location>
</feature>
<evidence type="ECO:0000313" key="4">
    <source>
        <dbReference type="Proteomes" id="UP000287741"/>
    </source>
</evidence>
<evidence type="ECO:0000256" key="1">
    <source>
        <dbReference type="SAM" id="MobiDB-lite"/>
    </source>
</evidence>
<feature type="compositionally biased region" description="Gly residues" evidence="1">
    <location>
        <begin position="1190"/>
        <end position="1207"/>
    </location>
</feature>
<name>A0A3T0IJ95_9CAUD</name>
<feature type="compositionally biased region" description="Pro residues" evidence="1">
    <location>
        <begin position="1256"/>
        <end position="1266"/>
    </location>
</feature>
<evidence type="ECO:0000313" key="3">
    <source>
        <dbReference type="EMBL" id="AZV00112.1"/>
    </source>
</evidence>
<organism evidence="3 4">
    <name type="scientific">Salmonella phage Season12</name>
    <dbReference type="NCBI Taxonomy" id="2500556"/>
    <lineage>
        <taxon>Viruses</taxon>
        <taxon>Duplodnaviria</taxon>
        <taxon>Heunggongvirae</taxon>
        <taxon>Uroviricota</taxon>
        <taxon>Caudoviricetes</taxon>
        <taxon>Casjensviridae</taxon>
        <taxon>Chivirus</taxon>
        <taxon>Chivirus FSLSP030</taxon>
    </lineage>
</organism>